<evidence type="ECO:0000256" key="1">
    <source>
        <dbReference type="ARBA" id="ARBA00004170"/>
    </source>
</evidence>
<dbReference type="STRING" id="3847.A0A0R0FYG0"/>
<keyword evidence="14 19" id="KW-0472">Membrane</keyword>
<name>A0A0R0FYG0_SOYBN</name>
<accession>A0A0R0FYG0</accession>
<evidence type="ECO:0000256" key="20">
    <source>
        <dbReference type="SAM" id="SignalP"/>
    </source>
</evidence>
<evidence type="ECO:0000256" key="3">
    <source>
        <dbReference type="ARBA" id="ARBA00004251"/>
    </source>
</evidence>
<dbReference type="GO" id="GO:0006952">
    <property type="term" value="P:defense response"/>
    <property type="evidence" value="ECO:0007669"/>
    <property type="project" value="UniProtKB-KW"/>
</dbReference>
<keyword evidence="9 19" id="KW-0812">Transmembrane</keyword>
<dbReference type="EnsemblPlants" id="KRH08041">
    <property type="protein sequence ID" value="KRH08041"/>
    <property type="gene ID" value="GLYMA_16G125600"/>
</dbReference>
<dbReference type="PRINTS" id="PR00019">
    <property type="entry name" value="LEURICHRPT"/>
</dbReference>
<evidence type="ECO:0000256" key="18">
    <source>
        <dbReference type="ARBA" id="ARBA00038043"/>
    </source>
</evidence>
<dbReference type="FunFam" id="3.80.10.10:FF:000400">
    <property type="entry name" value="Nuclear pore complex protein NUP107"/>
    <property type="match status" value="1"/>
</dbReference>
<evidence type="ECO:0000313" key="23">
    <source>
        <dbReference type="EnsemblPlants" id="KRH08041"/>
    </source>
</evidence>
<dbReference type="Pfam" id="PF00560">
    <property type="entry name" value="LRR_1"/>
    <property type="match status" value="10"/>
</dbReference>
<evidence type="ECO:0000256" key="17">
    <source>
        <dbReference type="ARBA" id="ARBA00023180"/>
    </source>
</evidence>
<reference evidence="22" key="3">
    <citation type="submission" date="2018-07" db="EMBL/GenBank/DDBJ databases">
        <title>WGS assembly of Glycine max.</title>
        <authorList>
            <person name="Schmutz J."/>
            <person name="Cannon S."/>
            <person name="Schlueter J."/>
            <person name="Ma J."/>
            <person name="Mitros T."/>
            <person name="Nelson W."/>
            <person name="Hyten D."/>
            <person name="Song Q."/>
            <person name="Thelen J."/>
            <person name="Cheng J."/>
            <person name="Xu D."/>
            <person name="Hellsten U."/>
            <person name="May G."/>
            <person name="Yu Y."/>
            <person name="Sakurai T."/>
            <person name="Umezawa T."/>
            <person name="Bhattacharyya M."/>
            <person name="Sandhu D."/>
            <person name="Valliyodan B."/>
            <person name="Lindquist E."/>
            <person name="Peto M."/>
            <person name="Grant D."/>
            <person name="Shu S."/>
            <person name="Goodstein D."/>
            <person name="Barry K."/>
            <person name="Futrell-Griggs M."/>
            <person name="Abernathy B."/>
            <person name="Du J."/>
            <person name="Tian Z."/>
            <person name="Zhu L."/>
            <person name="Gill N."/>
            <person name="Joshi T."/>
            <person name="Libault M."/>
            <person name="Sethuraman A."/>
            <person name="Zhang X."/>
            <person name="Shinozaki K."/>
            <person name="Nguyen H."/>
            <person name="Wing R."/>
            <person name="Cregan P."/>
            <person name="Specht J."/>
            <person name="Grimwood J."/>
            <person name="Rokhsar D."/>
            <person name="Stacey G."/>
            <person name="Shoemaker R."/>
            <person name="Jackson S."/>
        </authorList>
    </citation>
    <scope>NUCLEOTIDE SEQUENCE</scope>
    <source>
        <tissue evidence="22">Callus</tissue>
    </source>
</reference>
<comment type="similarity">
    <text evidence="4">Belongs to the RLP family.</text>
</comment>
<keyword evidence="16" id="KW-0675">Receptor</keyword>
<dbReference type="GO" id="GO:0005886">
    <property type="term" value="C:plasma membrane"/>
    <property type="evidence" value="ECO:0007669"/>
    <property type="project" value="UniProtKB-SubCell"/>
</dbReference>
<dbReference type="PANTHER" id="PTHR48063:SF98">
    <property type="entry name" value="LRR RECEPTOR-LIKE SERINE_THREONINE-PROTEIN KINASE FLS2"/>
    <property type="match status" value="1"/>
</dbReference>
<feature type="chain" id="PRO_5014521145" description="Leucine-rich repeat-containing N-terminal plant-type domain-containing protein" evidence="20">
    <location>
        <begin position="25"/>
        <end position="955"/>
    </location>
</feature>
<reference evidence="23" key="2">
    <citation type="submission" date="2018-02" db="UniProtKB">
        <authorList>
            <consortium name="EnsemblPlants"/>
        </authorList>
    </citation>
    <scope>IDENTIFICATION</scope>
    <source>
        <strain evidence="23">Williams 82</strain>
    </source>
</reference>
<feature type="signal peptide" evidence="20">
    <location>
        <begin position="1"/>
        <end position="24"/>
    </location>
</feature>
<dbReference type="AlphaFoldDB" id="A0A0R0FYG0"/>
<organism evidence="22">
    <name type="scientific">Glycine max</name>
    <name type="common">Soybean</name>
    <name type="synonym">Glycine hispida</name>
    <dbReference type="NCBI Taxonomy" id="3847"/>
    <lineage>
        <taxon>Eukaryota</taxon>
        <taxon>Viridiplantae</taxon>
        <taxon>Streptophyta</taxon>
        <taxon>Embryophyta</taxon>
        <taxon>Tracheophyta</taxon>
        <taxon>Spermatophyta</taxon>
        <taxon>Magnoliopsida</taxon>
        <taxon>eudicotyledons</taxon>
        <taxon>Gunneridae</taxon>
        <taxon>Pentapetalae</taxon>
        <taxon>rosids</taxon>
        <taxon>fabids</taxon>
        <taxon>Fabales</taxon>
        <taxon>Fabaceae</taxon>
        <taxon>Papilionoideae</taxon>
        <taxon>50 kb inversion clade</taxon>
        <taxon>NPAAA clade</taxon>
        <taxon>indigoferoid/millettioid clade</taxon>
        <taxon>Phaseoleae</taxon>
        <taxon>Glycine</taxon>
        <taxon>Glycine subgen. Soja</taxon>
    </lineage>
</organism>
<keyword evidence="17" id="KW-0325">Glycoprotein</keyword>
<keyword evidence="5" id="KW-1003">Cell membrane</keyword>
<dbReference type="PANTHER" id="PTHR48063">
    <property type="entry name" value="LRR RECEPTOR-LIKE KINASE"/>
    <property type="match status" value="1"/>
</dbReference>
<dbReference type="SMART" id="SM00365">
    <property type="entry name" value="LRR_SD22"/>
    <property type="match status" value="8"/>
</dbReference>
<feature type="transmembrane region" description="Helical" evidence="19">
    <location>
        <begin position="911"/>
        <end position="933"/>
    </location>
</feature>
<keyword evidence="15" id="KW-1015">Disulfide bond</keyword>
<dbReference type="FunFam" id="3.80.10.10:FF:000213">
    <property type="entry name" value="Tyrosine-sulfated glycopeptide receptor 1"/>
    <property type="match status" value="1"/>
</dbReference>
<dbReference type="SMR" id="A0A0R0FYG0"/>
<keyword evidence="24" id="KW-1185">Reference proteome</keyword>
<evidence type="ECO:0000256" key="14">
    <source>
        <dbReference type="ARBA" id="ARBA00023136"/>
    </source>
</evidence>
<dbReference type="SMART" id="SM00369">
    <property type="entry name" value="LRR_TYP"/>
    <property type="match status" value="8"/>
</dbReference>
<dbReference type="Pfam" id="PF13855">
    <property type="entry name" value="LRR_8"/>
    <property type="match status" value="2"/>
</dbReference>
<evidence type="ECO:0000256" key="19">
    <source>
        <dbReference type="SAM" id="Phobius"/>
    </source>
</evidence>
<keyword evidence="13 19" id="KW-1133">Transmembrane helix</keyword>
<evidence type="ECO:0000256" key="10">
    <source>
        <dbReference type="ARBA" id="ARBA00022729"/>
    </source>
</evidence>
<evidence type="ECO:0000256" key="4">
    <source>
        <dbReference type="ARBA" id="ARBA00009592"/>
    </source>
</evidence>
<dbReference type="InterPro" id="IPR003591">
    <property type="entry name" value="Leu-rich_rpt_typical-subtyp"/>
</dbReference>
<dbReference type="OMA" id="ANCHRRI"/>
<dbReference type="SUPFAM" id="SSF52047">
    <property type="entry name" value="RNI-like"/>
    <property type="match status" value="1"/>
</dbReference>
<evidence type="ECO:0000256" key="5">
    <source>
        <dbReference type="ARBA" id="ARBA00022475"/>
    </source>
</evidence>
<dbReference type="InterPro" id="IPR046956">
    <property type="entry name" value="RLP23-like"/>
</dbReference>
<comment type="similarity">
    <text evidence="18">Belongs to the polygalacturonase-inhibiting protein family.</text>
</comment>
<keyword evidence="11" id="KW-0677">Repeat</keyword>
<evidence type="ECO:0000256" key="7">
    <source>
        <dbReference type="ARBA" id="ARBA00022525"/>
    </source>
</evidence>
<keyword evidence="6" id="KW-0134">Cell wall</keyword>
<dbReference type="Proteomes" id="UP000008827">
    <property type="component" value="Chromosome 16"/>
</dbReference>
<keyword evidence="8" id="KW-0433">Leucine-rich repeat</keyword>
<evidence type="ECO:0000313" key="24">
    <source>
        <dbReference type="Proteomes" id="UP000008827"/>
    </source>
</evidence>
<dbReference type="EMBL" id="CM000849">
    <property type="protein sequence ID" value="KRH08041.1"/>
    <property type="molecule type" value="Genomic_DNA"/>
</dbReference>
<dbReference type="InterPro" id="IPR001611">
    <property type="entry name" value="Leu-rich_rpt"/>
</dbReference>
<reference evidence="22 23" key="1">
    <citation type="journal article" date="2010" name="Nature">
        <title>Genome sequence of the palaeopolyploid soybean.</title>
        <authorList>
            <person name="Schmutz J."/>
            <person name="Cannon S.B."/>
            <person name="Schlueter J."/>
            <person name="Ma J."/>
            <person name="Mitros T."/>
            <person name="Nelson W."/>
            <person name="Hyten D.L."/>
            <person name="Song Q."/>
            <person name="Thelen J.J."/>
            <person name="Cheng J."/>
            <person name="Xu D."/>
            <person name="Hellsten U."/>
            <person name="May G.D."/>
            <person name="Yu Y."/>
            <person name="Sakurai T."/>
            <person name="Umezawa T."/>
            <person name="Bhattacharyya M.K."/>
            <person name="Sandhu D."/>
            <person name="Valliyodan B."/>
            <person name="Lindquist E."/>
            <person name="Peto M."/>
            <person name="Grant D."/>
            <person name="Shu S."/>
            <person name="Goodstein D."/>
            <person name="Barry K."/>
            <person name="Futrell-Griggs M."/>
            <person name="Abernathy B."/>
            <person name="Du J."/>
            <person name="Tian Z."/>
            <person name="Zhu L."/>
            <person name="Gill N."/>
            <person name="Joshi T."/>
            <person name="Libault M."/>
            <person name="Sethuraman A."/>
            <person name="Zhang X.-C."/>
            <person name="Shinozaki K."/>
            <person name="Nguyen H.T."/>
            <person name="Wing R.A."/>
            <person name="Cregan P."/>
            <person name="Specht J."/>
            <person name="Grimwood J."/>
            <person name="Rokhsar D."/>
            <person name="Stacey G."/>
            <person name="Shoemaker R.C."/>
            <person name="Jackson S.A."/>
        </authorList>
    </citation>
    <scope>NUCLEOTIDE SEQUENCE</scope>
    <source>
        <strain evidence="23">cv. Williams 82</strain>
        <tissue evidence="22">Callus</tissue>
    </source>
</reference>
<evidence type="ECO:0000256" key="8">
    <source>
        <dbReference type="ARBA" id="ARBA00022614"/>
    </source>
</evidence>
<dbReference type="Gramene" id="KRH08041">
    <property type="protein sequence ID" value="KRH08041"/>
    <property type="gene ID" value="GLYMA_16G125600"/>
</dbReference>
<evidence type="ECO:0000256" key="2">
    <source>
        <dbReference type="ARBA" id="ARBA00004191"/>
    </source>
</evidence>
<dbReference type="Pfam" id="PF08263">
    <property type="entry name" value="LRRNT_2"/>
    <property type="match status" value="1"/>
</dbReference>
<evidence type="ECO:0000259" key="21">
    <source>
        <dbReference type="Pfam" id="PF08263"/>
    </source>
</evidence>
<sequence length="955" mass="106496">MSCYFLKLFYALLLLLLHAAEIKCIESERQALLNFKHGLIDKYGMLSTWRDDNTNRDCCKWKGIQCNNQTGHVETLHLRGLGTQYLRGAINISSLIALENIEHLDLSNNVFEGSHISELMGSFTNLRYLNLSYSLFGGSIPSDLGKLTHLLSLDLGNNYLLQGQIPYQLGNLTHLQYLDLSGNYLDGELPYQLGNLSQLRYLDLGWNSFSGALPFQVGNLPLLHTLGLGGNFDLRLFDCSLSDTNIQSLFYSPSNFSTALTILDLSSNKLTSSTFQLLSNFSLNLQELYLGDNNIVLSSPLCPNFPSLVILDLSYNNLTSSVFQGGFNFSSKLQNLDLGSCSLTDRSFLMSSSFNMSSSSSLVFLDLSSNLLISSTIFYWLFNSTTNLHNLFLYNNMLEGPIPDGFGKVMNSLEVLYLSGNKLQGEIPSFFGNIDIFKRLDLSYNRLTGMLPKSIGLLSELEDLNLAGNSLEGDVTESHLSNFSKLQSLYLSENSLSLKLVPSWVPPFQLSSLGLRSCKSGPTFPSWLKTQSSLYELDISDNGINDSVPDWFWNNLQYMRYLNMSFNYLIGAIPDISLKLPMRPSIILNSNQFEGKIPSFLLQATDLMLSENNFSDLFSFLCDQSTAEYLATLDVSHNQIKGKLPDCWKSVKQLVFLDLSSNKLSGKIPMSMGALINMKALVLRNNGLMGELPSSLKNCSSLFMLDLSENMLSGPIPSWIGESMHQLIILNMRGNHLSGNLPIHLCYTLDITWMWKGVERGFKDPELELKSIDLSCNNLMGEIPKEVGYLLGLVSLNLSRNNLSGEIPSRIGNLGSLESLDLSRNHISGRIPSSLSEIDDLGKLDLSHNSLSGRIPSGRHFETFEASSFEGNIDLCGEQLNKTCPGVGDQTTEEGQEPPVKGDDSVFYEGLYMSLGIGYFTGFWGLLGPLLLWRPWRIAYTRFLNRLTDYVYVCL</sequence>
<evidence type="ECO:0000256" key="6">
    <source>
        <dbReference type="ARBA" id="ARBA00022512"/>
    </source>
</evidence>
<dbReference type="InParanoid" id="A0A0R0FYG0"/>
<dbReference type="InterPro" id="IPR032675">
    <property type="entry name" value="LRR_dom_sf"/>
</dbReference>
<keyword evidence="12" id="KW-0611">Plant defense</keyword>
<gene>
    <name evidence="22" type="ORF">GLYMA_16G125600</name>
</gene>
<feature type="domain" description="Leucine-rich repeat-containing N-terminal plant-type" evidence="21">
    <location>
        <begin position="26"/>
        <end position="67"/>
    </location>
</feature>
<evidence type="ECO:0000256" key="9">
    <source>
        <dbReference type="ARBA" id="ARBA00022692"/>
    </source>
</evidence>
<evidence type="ECO:0000256" key="13">
    <source>
        <dbReference type="ARBA" id="ARBA00022989"/>
    </source>
</evidence>
<dbReference type="InterPro" id="IPR013210">
    <property type="entry name" value="LRR_N_plant-typ"/>
</dbReference>
<evidence type="ECO:0000256" key="11">
    <source>
        <dbReference type="ARBA" id="ARBA00022737"/>
    </source>
</evidence>
<evidence type="ECO:0000256" key="12">
    <source>
        <dbReference type="ARBA" id="ARBA00022821"/>
    </source>
</evidence>
<keyword evidence="7" id="KW-0964">Secreted</keyword>
<protein>
    <recommendedName>
        <fullName evidence="21">Leucine-rich repeat-containing N-terminal plant-type domain-containing protein</fullName>
    </recommendedName>
</protein>
<keyword evidence="10 20" id="KW-0732">Signal</keyword>
<dbReference type="FunFam" id="3.80.10.10:FF:000041">
    <property type="entry name" value="LRR receptor-like serine/threonine-protein kinase ERECTA"/>
    <property type="match status" value="1"/>
</dbReference>
<comment type="subcellular location">
    <subcellularLocation>
        <location evidence="3">Cell membrane</location>
        <topology evidence="3">Single-pass type I membrane protein</topology>
    </subcellularLocation>
    <subcellularLocation>
        <location evidence="1">Membrane</location>
        <topology evidence="1">Peripheral membrane protein</topology>
    </subcellularLocation>
    <subcellularLocation>
        <location evidence="2">Secreted</location>
        <location evidence="2">Cell wall</location>
    </subcellularLocation>
</comment>
<proteinExistence type="inferred from homology"/>
<evidence type="ECO:0000256" key="16">
    <source>
        <dbReference type="ARBA" id="ARBA00023170"/>
    </source>
</evidence>
<dbReference type="Gene3D" id="3.80.10.10">
    <property type="entry name" value="Ribonuclease Inhibitor"/>
    <property type="match status" value="4"/>
</dbReference>
<evidence type="ECO:0000256" key="15">
    <source>
        <dbReference type="ARBA" id="ARBA00023157"/>
    </source>
</evidence>
<dbReference type="SUPFAM" id="SSF52058">
    <property type="entry name" value="L domain-like"/>
    <property type="match status" value="2"/>
</dbReference>
<evidence type="ECO:0000313" key="22">
    <source>
        <dbReference type="EMBL" id="KRH08041.1"/>
    </source>
</evidence>